<accession>A0A7W8DMJ6</accession>
<dbReference type="EMBL" id="JACHIG010000013">
    <property type="protein sequence ID" value="MBB5035120.1"/>
    <property type="molecule type" value="Genomic_DNA"/>
</dbReference>
<gene>
    <name evidence="3" type="ORF">HNQ65_004728</name>
</gene>
<comment type="caution">
    <text evidence="3">The sequence shown here is derived from an EMBL/GenBank/DDBJ whole genome shotgun (WGS) entry which is preliminary data.</text>
</comment>
<dbReference type="SUPFAM" id="SSF51445">
    <property type="entry name" value="(Trans)glycosidases"/>
    <property type="match status" value="1"/>
</dbReference>
<dbReference type="AlphaFoldDB" id="A0A7W8DMJ6"/>
<proteinExistence type="predicted"/>
<feature type="domain" description="Glycoside hydrolase family 2 catalytic" evidence="2">
    <location>
        <begin position="97"/>
        <end position="189"/>
    </location>
</feature>
<dbReference type="Gene3D" id="3.20.20.80">
    <property type="entry name" value="Glycosidases"/>
    <property type="match status" value="1"/>
</dbReference>
<evidence type="ECO:0000313" key="3">
    <source>
        <dbReference type="EMBL" id="MBB5035120.1"/>
    </source>
</evidence>
<dbReference type="InterPro" id="IPR017853">
    <property type="entry name" value="GH"/>
</dbReference>
<dbReference type="RefSeq" id="WP_184343584.1">
    <property type="nucleotide sequence ID" value="NZ_JACHIG010000013.1"/>
</dbReference>
<sequence length="410" mass="44914">MRPVIALLLILSPLFLCAAPVQVTVDVKNGMSRGGKPYFVKGAGGESHLDILAARGGNSLRTWSTDRLEQTLQEAEKLGLTVSAGIWLEPECSWFSYSKPEHCARQQERVRQLVMQFRDHPALLAWGLGNEVEGDGSQAAFWQQLEKLALMVKENDPAHPTFTAVAGMTEQKAKGMNEHAPHLDYVGVNTYGGLFGLRAQLAKIGWTRPWLVTEWGPQGFWERPKSKSGAPMEQTSTEKAEMMRRGYDEVIAQGGACLGSYAFVWGWKYEATATWFGLLTHDGETTAAVDVLEEKWSGHAPPNRAPIIQPLKDTPLEAVATGTSLKVRAEAADPEGDALVWRWAMLPEKIGHNAGRRLRMPAAVEGAITSTEGDLAQVKAPKQPGKYRLHVWVSDGNGHAATANAPFEVK</sequence>
<evidence type="ECO:0000256" key="1">
    <source>
        <dbReference type="SAM" id="SignalP"/>
    </source>
</evidence>
<evidence type="ECO:0000313" key="4">
    <source>
        <dbReference type="Proteomes" id="UP000590740"/>
    </source>
</evidence>
<protein>
    <recommendedName>
        <fullName evidence="2">Glycoside hydrolase family 2 catalytic domain-containing protein</fullName>
    </recommendedName>
</protein>
<name>A0A7W8DMJ6_9BACT</name>
<feature type="signal peptide" evidence="1">
    <location>
        <begin position="1"/>
        <end position="18"/>
    </location>
</feature>
<reference evidence="3 4" key="1">
    <citation type="submission" date="2020-08" db="EMBL/GenBank/DDBJ databases">
        <title>Genomic Encyclopedia of Type Strains, Phase IV (KMG-IV): sequencing the most valuable type-strain genomes for metagenomic binning, comparative biology and taxonomic classification.</title>
        <authorList>
            <person name="Goeker M."/>
        </authorList>
    </citation>
    <scope>NUCLEOTIDE SEQUENCE [LARGE SCALE GENOMIC DNA]</scope>
    <source>
        <strain evidence="3 4">DSM 12252</strain>
    </source>
</reference>
<dbReference type="GO" id="GO:0005975">
    <property type="term" value="P:carbohydrate metabolic process"/>
    <property type="evidence" value="ECO:0007669"/>
    <property type="project" value="InterPro"/>
</dbReference>
<feature type="chain" id="PRO_5031163417" description="Glycoside hydrolase family 2 catalytic domain-containing protein" evidence="1">
    <location>
        <begin position="19"/>
        <end position="410"/>
    </location>
</feature>
<keyword evidence="4" id="KW-1185">Reference proteome</keyword>
<organism evidence="3 4">
    <name type="scientific">Prosthecobacter vanneervenii</name>
    <dbReference type="NCBI Taxonomy" id="48466"/>
    <lineage>
        <taxon>Bacteria</taxon>
        <taxon>Pseudomonadati</taxon>
        <taxon>Verrucomicrobiota</taxon>
        <taxon>Verrucomicrobiia</taxon>
        <taxon>Verrucomicrobiales</taxon>
        <taxon>Verrucomicrobiaceae</taxon>
        <taxon>Prosthecobacter</taxon>
    </lineage>
</organism>
<dbReference type="InterPro" id="IPR006103">
    <property type="entry name" value="Glyco_hydro_2_cat"/>
</dbReference>
<dbReference type="Proteomes" id="UP000590740">
    <property type="component" value="Unassembled WGS sequence"/>
</dbReference>
<dbReference type="Pfam" id="PF02836">
    <property type="entry name" value="Glyco_hydro_2_C"/>
    <property type="match status" value="1"/>
</dbReference>
<keyword evidence="1" id="KW-0732">Signal</keyword>
<evidence type="ECO:0000259" key="2">
    <source>
        <dbReference type="Pfam" id="PF02836"/>
    </source>
</evidence>
<dbReference type="GO" id="GO:0004553">
    <property type="term" value="F:hydrolase activity, hydrolyzing O-glycosyl compounds"/>
    <property type="evidence" value="ECO:0007669"/>
    <property type="project" value="InterPro"/>
</dbReference>